<dbReference type="Gene3D" id="3.50.50.60">
    <property type="entry name" value="FAD/NAD(P)-binding domain"/>
    <property type="match status" value="2"/>
</dbReference>
<dbReference type="Proteomes" id="UP000324585">
    <property type="component" value="Unassembled WGS sequence"/>
</dbReference>
<comment type="subcellular location">
    <subcellularLocation>
        <location evidence="1">Mitochondrion matrix</location>
    </subcellularLocation>
</comment>
<dbReference type="GO" id="GO:0005759">
    <property type="term" value="C:mitochondrial matrix"/>
    <property type="evidence" value="ECO:0007669"/>
    <property type="project" value="UniProtKB-SubCell"/>
</dbReference>
<feature type="domain" description="Amine oxidase" evidence="6">
    <location>
        <begin position="71"/>
        <end position="580"/>
    </location>
</feature>
<comment type="caution">
    <text evidence="7">The sequence shown here is derived from an EMBL/GenBank/DDBJ whole genome shotgun (WGS) entry which is preliminary data.</text>
</comment>
<evidence type="ECO:0000256" key="3">
    <source>
        <dbReference type="ARBA" id="ARBA00037217"/>
    </source>
</evidence>
<sequence>MASWSLLRALRRFIPQVSREAARGAGGIGRSYRRGCSNGTGCKPRTSRLEEVTQCKTNHFDAVIVGGGHNGLVAAAYLARAGMKPLVLEQRDVLGGAAVSEEIVPGYVFSRASYLYSLFHPDIVRDLELETKYGLTLYPRDPSSFSPLLDGSGYLLFSRDVRETQRSIASFSERDALMYPKYEHKLERIMEGLVKPLMERSPVQLSRMSWSDMRFVARMVLACWKHRSDLPDALQLLLAPAEKVLRQYFESEPLLSTLATDALIGTMTAPSQPGSGYVLLHHVAGESKGVKGAWSYVRGGMGALSNAIAFSAQAHGATLVTGAAVQEICFDDHSGMALGVRLQDGSEIRTERVISNADAKTTFLKLCAGASASRAGVFSSEFLDRIRALDFRSPVLKINAALNAVPEFRATASSNLNGKERRATIHLGCSSLEELNHAFHEASTKNAQPSTWPMIEMTIPSELDDSLAPPGHAVAGLFVQFAPYDADWDSPGFKEAYCNHIFSIVDQYAPGFSDSIVGYEALSPRDLERTFGLHGGNIFHGSMSLDQVYSFRPVLEASAYTTPAKRLYLCGSSSHPGGGVSGMPGKFCAERVLAERRM</sequence>
<dbReference type="GO" id="GO:0016491">
    <property type="term" value="F:oxidoreductase activity"/>
    <property type="evidence" value="ECO:0007669"/>
    <property type="project" value="InterPro"/>
</dbReference>
<dbReference type="PANTHER" id="PTHR10668">
    <property type="entry name" value="PHYTOENE DEHYDROGENASE"/>
    <property type="match status" value="1"/>
</dbReference>
<comment type="function">
    <text evidence="3">Probable oxidoreductase that may play a role as regulator of mitochondrial function.</text>
</comment>
<dbReference type="SUPFAM" id="SSF51905">
    <property type="entry name" value="FAD/NAD(P)-binding domain"/>
    <property type="match status" value="1"/>
</dbReference>
<organism evidence="7 8">
    <name type="scientific">Porphyridium purpureum</name>
    <name type="common">Red alga</name>
    <name type="synonym">Porphyridium cruentum</name>
    <dbReference type="NCBI Taxonomy" id="35688"/>
    <lineage>
        <taxon>Eukaryota</taxon>
        <taxon>Rhodophyta</taxon>
        <taxon>Bangiophyceae</taxon>
        <taxon>Porphyridiales</taxon>
        <taxon>Porphyridiaceae</taxon>
        <taxon>Porphyridium</taxon>
    </lineage>
</organism>
<comment type="similarity">
    <text evidence="2">Belongs to the carotenoid/retinoid oxidoreductase family.</text>
</comment>
<evidence type="ECO:0000313" key="8">
    <source>
        <dbReference type="Proteomes" id="UP000324585"/>
    </source>
</evidence>
<accession>A0A5J4YLT6</accession>
<reference evidence="8" key="1">
    <citation type="journal article" date="2019" name="Nat. Commun.">
        <title>Expansion of phycobilisome linker gene families in mesophilic red algae.</title>
        <authorList>
            <person name="Lee J."/>
            <person name="Kim D."/>
            <person name="Bhattacharya D."/>
            <person name="Yoon H.S."/>
        </authorList>
    </citation>
    <scope>NUCLEOTIDE SEQUENCE [LARGE SCALE GENOMIC DNA]</scope>
    <source>
        <strain evidence="8">CCMP 1328</strain>
    </source>
</reference>
<evidence type="ECO:0000256" key="5">
    <source>
        <dbReference type="ARBA" id="ARBA00040298"/>
    </source>
</evidence>
<gene>
    <name evidence="7" type="ORF">FVE85_7958</name>
</gene>
<dbReference type="PANTHER" id="PTHR10668:SF103">
    <property type="entry name" value="PYRIDINE NUCLEOTIDE-DISULFIDE OXIDOREDUCTASE DOMAIN-CONTAINING PROTEIN 2"/>
    <property type="match status" value="1"/>
</dbReference>
<dbReference type="InterPro" id="IPR002937">
    <property type="entry name" value="Amino_oxidase"/>
</dbReference>
<evidence type="ECO:0000313" key="7">
    <source>
        <dbReference type="EMBL" id="KAA8492451.1"/>
    </source>
</evidence>
<comment type="subunit">
    <text evidence="4">Interacts with COX5B; this interaction may contribute to localize PYROXD2 to the inner face of the inner mitochondrial membrane.</text>
</comment>
<evidence type="ECO:0000256" key="4">
    <source>
        <dbReference type="ARBA" id="ARBA00038825"/>
    </source>
</evidence>
<dbReference type="OMA" id="GLYHCGS"/>
<protein>
    <recommendedName>
        <fullName evidence="5">Pyridine nucleotide-disulfide oxidoreductase domain-containing protein 2</fullName>
    </recommendedName>
</protein>
<evidence type="ECO:0000256" key="2">
    <source>
        <dbReference type="ARBA" id="ARBA00006046"/>
    </source>
</evidence>
<proteinExistence type="inferred from homology"/>
<dbReference type="PRINTS" id="PR00420">
    <property type="entry name" value="RNGMNOXGNASE"/>
</dbReference>
<evidence type="ECO:0000259" key="6">
    <source>
        <dbReference type="Pfam" id="PF01593"/>
    </source>
</evidence>
<name>A0A5J4YLT6_PORPP</name>
<dbReference type="InterPro" id="IPR036188">
    <property type="entry name" value="FAD/NAD-bd_sf"/>
</dbReference>
<evidence type="ECO:0000256" key="1">
    <source>
        <dbReference type="ARBA" id="ARBA00004305"/>
    </source>
</evidence>
<dbReference type="Pfam" id="PF01593">
    <property type="entry name" value="Amino_oxidase"/>
    <property type="match status" value="1"/>
</dbReference>
<dbReference type="AlphaFoldDB" id="A0A5J4YLT6"/>
<dbReference type="OrthoDB" id="7777654at2759"/>
<keyword evidence="8" id="KW-1185">Reference proteome</keyword>
<dbReference type="EMBL" id="VRMN01000009">
    <property type="protein sequence ID" value="KAA8492451.1"/>
    <property type="molecule type" value="Genomic_DNA"/>
</dbReference>